<dbReference type="AlphaFoldDB" id="A0A0P1AGW4"/>
<dbReference type="Pfam" id="PF24784">
    <property type="entry name" value="Temptin_C"/>
    <property type="match status" value="1"/>
</dbReference>
<sequence>MTCITLSIAVVASSAVLVSARPTYVTRVPNGGNVVGVQALGHINVQGGGPRNSFGSDFEDADLQWTSELCAKDSDGDGQSNGHELGDPCCEFSSENNTVRWSTGVSHPGDATSMSNSSLWINIICPNSTTPGNSSTTDIPDPTQTNSTADDSTNSTTPTSDPTPSTTSAASGITPAIYTAVGVAATLIAYYL</sequence>
<dbReference type="PANTHER" id="PTHR34737">
    <property type="entry name" value="EF-HAND DOMAIN-CONTAINING PROTEIN"/>
    <property type="match status" value="1"/>
</dbReference>
<dbReference type="RefSeq" id="XP_024576398.1">
    <property type="nucleotide sequence ID" value="XM_024725642.1"/>
</dbReference>
<feature type="compositionally biased region" description="Low complexity" evidence="1">
    <location>
        <begin position="145"/>
        <end position="170"/>
    </location>
</feature>
<evidence type="ECO:0000256" key="2">
    <source>
        <dbReference type="SAM" id="SignalP"/>
    </source>
</evidence>
<evidence type="ECO:0000256" key="1">
    <source>
        <dbReference type="SAM" id="MobiDB-lite"/>
    </source>
</evidence>
<dbReference type="Proteomes" id="UP000054928">
    <property type="component" value="Unassembled WGS sequence"/>
</dbReference>
<dbReference type="OMA" id="ESWTTEF"/>
<dbReference type="GeneID" id="36405307"/>
<accession>A0A0P1AGW4</accession>
<dbReference type="OrthoDB" id="129121at2759"/>
<keyword evidence="2" id="KW-0732">Signal</keyword>
<organism evidence="4 5">
    <name type="scientific">Plasmopara halstedii</name>
    <name type="common">Downy mildew of sunflower</name>
    <dbReference type="NCBI Taxonomy" id="4781"/>
    <lineage>
        <taxon>Eukaryota</taxon>
        <taxon>Sar</taxon>
        <taxon>Stramenopiles</taxon>
        <taxon>Oomycota</taxon>
        <taxon>Peronosporomycetes</taxon>
        <taxon>Peronosporales</taxon>
        <taxon>Peronosporaceae</taxon>
        <taxon>Plasmopara</taxon>
    </lineage>
</organism>
<feature type="region of interest" description="Disordered" evidence="1">
    <location>
        <begin position="130"/>
        <end position="170"/>
    </location>
</feature>
<dbReference type="InterPro" id="IPR055313">
    <property type="entry name" value="Temptin-like"/>
</dbReference>
<dbReference type="STRING" id="4781.A0A0P1AGW4"/>
<evidence type="ECO:0000313" key="4">
    <source>
        <dbReference type="EMBL" id="CEG40029.1"/>
    </source>
</evidence>
<evidence type="ECO:0000313" key="5">
    <source>
        <dbReference type="Proteomes" id="UP000054928"/>
    </source>
</evidence>
<protein>
    <recommendedName>
        <fullName evidence="3">Temptin Cys/Cys disulfide domain-containing protein</fullName>
    </recommendedName>
</protein>
<feature type="signal peptide" evidence="2">
    <location>
        <begin position="1"/>
        <end position="20"/>
    </location>
</feature>
<keyword evidence="5" id="KW-1185">Reference proteome</keyword>
<feature type="chain" id="PRO_5006058669" description="Temptin Cys/Cys disulfide domain-containing protein" evidence="2">
    <location>
        <begin position="21"/>
        <end position="192"/>
    </location>
</feature>
<dbReference type="EMBL" id="CCYD01000468">
    <property type="protein sequence ID" value="CEG40029.1"/>
    <property type="molecule type" value="Genomic_DNA"/>
</dbReference>
<dbReference type="PANTHER" id="PTHR34737:SF2">
    <property type="entry name" value="EF-HAND DOMAIN-CONTAINING PROTEIN"/>
    <property type="match status" value="1"/>
</dbReference>
<evidence type="ECO:0000259" key="3">
    <source>
        <dbReference type="Pfam" id="PF24784"/>
    </source>
</evidence>
<reference evidence="5" key="1">
    <citation type="submission" date="2014-09" db="EMBL/GenBank/DDBJ databases">
        <authorList>
            <person name="Sharma Rahul"/>
            <person name="Thines Marco"/>
        </authorList>
    </citation>
    <scope>NUCLEOTIDE SEQUENCE [LARGE SCALE GENOMIC DNA]</scope>
</reference>
<dbReference type="InterPro" id="IPR057626">
    <property type="entry name" value="S-S_Temptin"/>
</dbReference>
<name>A0A0P1AGW4_PLAHL</name>
<feature type="domain" description="Temptin Cys/Cys disulfide" evidence="3">
    <location>
        <begin position="19"/>
        <end position="110"/>
    </location>
</feature>
<proteinExistence type="predicted"/>